<feature type="region of interest" description="Disordered" evidence="1">
    <location>
        <begin position="221"/>
        <end position="294"/>
    </location>
</feature>
<evidence type="ECO:0000259" key="2">
    <source>
        <dbReference type="PROSITE" id="PS51029"/>
    </source>
</evidence>
<feature type="compositionally biased region" description="Basic and acidic residues" evidence="1">
    <location>
        <begin position="282"/>
        <end position="294"/>
    </location>
</feature>
<feature type="compositionally biased region" description="Polar residues" evidence="1">
    <location>
        <begin position="129"/>
        <end position="138"/>
    </location>
</feature>
<sequence length="294" mass="33740">MNQPGTSLFIKLVKSQPILYDASHKDYKNVYLKNKIWDDIGEKVEMSGDFAKMKWKNLRDTYIKYLKTNQAMSKHGLNTSSYIRYGKWQWASSMSFIKHHTGVLNDSTRELEAANKDTEAESDKEEESIPTTSNTTYNHSKKIRLNPRKRSRSITHHDSSPPAKISNSLTSTEHIMIGYAKAIDNFSSERRKILTKMKIANIMMEAELEDDQERSREALNIISDSDDSVEPSANKNDHVRKSRRTIGPDYSPSFSPVDSPMQVPEAKKDIEKNNLQNEDPFADVKCKIETEDNE</sequence>
<dbReference type="PROSITE" id="PS51029">
    <property type="entry name" value="MADF"/>
    <property type="match status" value="1"/>
</dbReference>
<dbReference type="Pfam" id="PF10545">
    <property type="entry name" value="MADF_DNA_bdg"/>
    <property type="match status" value="1"/>
</dbReference>
<organism evidence="3">
    <name type="scientific">Spodoptera frugiperda</name>
    <name type="common">Fall armyworm</name>
    <dbReference type="NCBI Taxonomy" id="7108"/>
    <lineage>
        <taxon>Eukaryota</taxon>
        <taxon>Metazoa</taxon>
        <taxon>Ecdysozoa</taxon>
        <taxon>Arthropoda</taxon>
        <taxon>Hexapoda</taxon>
        <taxon>Insecta</taxon>
        <taxon>Pterygota</taxon>
        <taxon>Neoptera</taxon>
        <taxon>Endopterygota</taxon>
        <taxon>Lepidoptera</taxon>
        <taxon>Glossata</taxon>
        <taxon>Ditrysia</taxon>
        <taxon>Noctuoidea</taxon>
        <taxon>Noctuidae</taxon>
        <taxon>Amphipyrinae</taxon>
        <taxon>Spodoptera</taxon>
    </lineage>
</organism>
<accession>A0A2H1W7J3</accession>
<evidence type="ECO:0000256" key="1">
    <source>
        <dbReference type="SAM" id="MobiDB-lite"/>
    </source>
</evidence>
<dbReference type="PANTHER" id="PTHR12243:SF67">
    <property type="entry name" value="COREPRESSOR OF PANGOLIN, ISOFORM A-RELATED"/>
    <property type="match status" value="1"/>
</dbReference>
<feature type="domain" description="MADF" evidence="2">
    <location>
        <begin position="8"/>
        <end position="102"/>
    </location>
</feature>
<reference evidence="3" key="1">
    <citation type="submission" date="2016-07" db="EMBL/GenBank/DDBJ databases">
        <authorList>
            <person name="Bretaudeau A."/>
        </authorList>
    </citation>
    <scope>NUCLEOTIDE SEQUENCE</scope>
    <source>
        <strain evidence="3">Rice</strain>
        <tissue evidence="3">Whole body</tissue>
    </source>
</reference>
<name>A0A2H1W7J3_SPOFR</name>
<dbReference type="EMBL" id="ODYU01006520">
    <property type="protein sequence ID" value="SOQ48444.1"/>
    <property type="molecule type" value="Genomic_DNA"/>
</dbReference>
<gene>
    <name evidence="3" type="ORF">SFRICE_009534</name>
</gene>
<feature type="compositionally biased region" description="Basic residues" evidence="1">
    <location>
        <begin position="139"/>
        <end position="154"/>
    </location>
</feature>
<dbReference type="SMART" id="SM00595">
    <property type="entry name" value="MADF"/>
    <property type="match status" value="1"/>
</dbReference>
<dbReference type="InterPro" id="IPR039353">
    <property type="entry name" value="TF_Adf1"/>
</dbReference>
<dbReference type="InterPro" id="IPR006578">
    <property type="entry name" value="MADF-dom"/>
</dbReference>
<proteinExistence type="predicted"/>
<dbReference type="AlphaFoldDB" id="A0A2H1W7J3"/>
<evidence type="ECO:0000313" key="3">
    <source>
        <dbReference type="EMBL" id="SOQ48444.1"/>
    </source>
</evidence>
<dbReference type="PANTHER" id="PTHR12243">
    <property type="entry name" value="MADF DOMAIN TRANSCRIPTION FACTOR"/>
    <property type="match status" value="1"/>
</dbReference>
<protein>
    <submittedName>
        <fullName evidence="3">SFRICE_009534</fullName>
    </submittedName>
</protein>
<feature type="region of interest" description="Disordered" evidence="1">
    <location>
        <begin position="113"/>
        <end position="167"/>
    </location>
</feature>